<dbReference type="RefSeq" id="WP_148931008.1">
    <property type="nucleotide sequence ID" value="NZ_VNHS01000008.1"/>
</dbReference>
<proteinExistence type="predicted"/>
<evidence type="ECO:0000313" key="1">
    <source>
        <dbReference type="EMBL" id="TYP72374.1"/>
    </source>
</evidence>
<dbReference type="EMBL" id="VNHS01000008">
    <property type="protein sequence ID" value="TYP72374.1"/>
    <property type="molecule type" value="Genomic_DNA"/>
</dbReference>
<organism evidence="1 2">
    <name type="scientific">Paenibacillus methanolicus</name>
    <dbReference type="NCBI Taxonomy" id="582686"/>
    <lineage>
        <taxon>Bacteria</taxon>
        <taxon>Bacillati</taxon>
        <taxon>Bacillota</taxon>
        <taxon>Bacilli</taxon>
        <taxon>Bacillales</taxon>
        <taxon>Paenibacillaceae</taxon>
        <taxon>Paenibacillus</taxon>
    </lineage>
</organism>
<gene>
    <name evidence="1" type="ORF">BCM02_10828</name>
</gene>
<dbReference type="OrthoDB" id="1901124at2"/>
<dbReference type="Proteomes" id="UP000323257">
    <property type="component" value="Unassembled WGS sequence"/>
</dbReference>
<protein>
    <recommendedName>
        <fullName evidence="3">Nucleotidyltransferase-like protein</fullName>
    </recommendedName>
</protein>
<name>A0A5S5BZ89_9BACL</name>
<dbReference type="AlphaFoldDB" id="A0A5S5BZ89"/>
<accession>A0A5S5BZ89</accession>
<sequence length="198" mass="22556">MRDERWITRLIEDDRWMMDVLRTMQALELPDCWACAGFVRAKVWDALHGYETRTPMPDIDVVYFDPACTDEQAEKRWEARLAELLPGQPWSVKNQARMHLVNGLPPYASTEDAISKFPETATALGVRLDQGGRVILTAPCGVKDLLELVVRPTPLYLTDEKLIRVYAQRLSKKNWQAIWPRATVDIPAEAAGAVIRPK</sequence>
<comment type="caution">
    <text evidence="1">The sequence shown here is derived from an EMBL/GenBank/DDBJ whole genome shotgun (WGS) entry which is preliminary data.</text>
</comment>
<dbReference type="PANTHER" id="PTHR39166">
    <property type="entry name" value="BLL1166 PROTEIN"/>
    <property type="match status" value="1"/>
</dbReference>
<dbReference type="Pfam" id="PF06042">
    <property type="entry name" value="NTP_transf_6"/>
    <property type="match status" value="1"/>
</dbReference>
<dbReference type="PANTHER" id="PTHR39166:SF1">
    <property type="entry name" value="BLL1166 PROTEIN"/>
    <property type="match status" value="1"/>
</dbReference>
<evidence type="ECO:0000313" key="2">
    <source>
        <dbReference type="Proteomes" id="UP000323257"/>
    </source>
</evidence>
<reference evidence="1 2" key="1">
    <citation type="submission" date="2019-07" db="EMBL/GenBank/DDBJ databases">
        <title>Genomic Encyclopedia of Type Strains, Phase III (KMG-III): the genomes of soil and plant-associated and newly described type strains.</title>
        <authorList>
            <person name="Whitman W."/>
        </authorList>
    </citation>
    <scope>NUCLEOTIDE SEQUENCE [LARGE SCALE GENOMIC DNA]</scope>
    <source>
        <strain evidence="1 2">BL24</strain>
    </source>
</reference>
<dbReference type="InterPro" id="IPR009267">
    <property type="entry name" value="NTP_transf_6"/>
</dbReference>
<evidence type="ECO:0008006" key="3">
    <source>
        <dbReference type="Google" id="ProtNLM"/>
    </source>
</evidence>
<keyword evidence="2" id="KW-1185">Reference proteome</keyword>